<dbReference type="Gene3D" id="2.160.20.80">
    <property type="entry name" value="E3 ubiquitin-protein ligase SopA"/>
    <property type="match status" value="1"/>
</dbReference>
<name>A0ABU8TK07_9HYPH</name>
<reference evidence="3 4" key="1">
    <citation type="submission" date="2024-02" db="EMBL/GenBank/DDBJ databases">
        <title>Roseibium algae sp. nov., isolated from marine alga (Grateloupia sp.), showing potential in myo-inositol conversion.</title>
        <authorList>
            <person name="Wang Y."/>
        </authorList>
    </citation>
    <scope>NUCLEOTIDE SEQUENCE [LARGE SCALE GENOMIC DNA]</scope>
    <source>
        <strain evidence="3 4">H3510</strain>
    </source>
</reference>
<accession>A0ABU8TK07</accession>
<dbReference type="RefSeq" id="WP_340274222.1">
    <property type="nucleotide sequence ID" value="NZ_JBAKIA010000005.1"/>
</dbReference>
<dbReference type="Pfam" id="PF13599">
    <property type="entry name" value="Pentapeptide_4"/>
    <property type="match status" value="1"/>
</dbReference>
<keyword evidence="1" id="KW-0175">Coiled coil</keyword>
<proteinExistence type="predicted"/>
<evidence type="ECO:0000256" key="2">
    <source>
        <dbReference type="SAM" id="Phobius"/>
    </source>
</evidence>
<organism evidence="3 4">
    <name type="scientific">Roseibium algae</name>
    <dbReference type="NCBI Taxonomy" id="3123038"/>
    <lineage>
        <taxon>Bacteria</taxon>
        <taxon>Pseudomonadati</taxon>
        <taxon>Pseudomonadota</taxon>
        <taxon>Alphaproteobacteria</taxon>
        <taxon>Hyphomicrobiales</taxon>
        <taxon>Stappiaceae</taxon>
        <taxon>Roseibium</taxon>
    </lineage>
</organism>
<comment type="caution">
    <text evidence="3">The sequence shown here is derived from an EMBL/GenBank/DDBJ whole genome shotgun (WGS) entry which is preliminary data.</text>
</comment>
<dbReference type="InterPro" id="IPR001646">
    <property type="entry name" value="5peptide_repeat"/>
</dbReference>
<protein>
    <submittedName>
        <fullName evidence="3">Pentapeptide repeat-containing protein</fullName>
    </submittedName>
</protein>
<dbReference type="Proteomes" id="UP001385499">
    <property type="component" value="Unassembled WGS sequence"/>
</dbReference>
<dbReference type="SUPFAM" id="SSF141571">
    <property type="entry name" value="Pentapeptide repeat-like"/>
    <property type="match status" value="1"/>
</dbReference>
<evidence type="ECO:0000313" key="4">
    <source>
        <dbReference type="Proteomes" id="UP001385499"/>
    </source>
</evidence>
<feature type="transmembrane region" description="Helical" evidence="2">
    <location>
        <begin position="42"/>
        <end position="62"/>
    </location>
</feature>
<keyword evidence="2" id="KW-1133">Transmembrane helix</keyword>
<feature type="coiled-coil region" evidence="1">
    <location>
        <begin position="65"/>
        <end position="92"/>
    </location>
</feature>
<dbReference type="EMBL" id="JBAKIA010000005">
    <property type="protein sequence ID" value="MEJ8474476.1"/>
    <property type="molecule type" value="Genomic_DNA"/>
</dbReference>
<evidence type="ECO:0000256" key="1">
    <source>
        <dbReference type="SAM" id="Coils"/>
    </source>
</evidence>
<keyword evidence="2" id="KW-0472">Membrane</keyword>
<keyword evidence="4" id="KW-1185">Reference proteome</keyword>
<gene>
    <name evidence="3" type="ORF">V6575_10280</name>
</gene>
<keyword evidence="2" id="KW-0812">Transmembrane</keyword>
<sequence length="372" mass="41140">MNAFLAAIAAIILIGVIPSLFGSTEHLAYLATPLAEGGQTPFQMIQAFVIAAGAALTLWLAYKRTEAINSQAKTAQKQAEVAEQQMVLNQRNLERADSIHLQDKYQKALEMIANQDGGALSTIGGIRLLEEVVKAAPADFYGNAQHILLRIAYTLTKDECSQVKMAVTSQKTGEVVNEASWPEVSVSRADFLDAIDTFVRLRDFAPDPNNDAHCLFGIAIKTALFKGDNFSQMEIDGVFEKCTFTGCDMTGMRFKKSLFKNCKFKDCDMRGAELSGHSFGTCSLIDCRVDDATIDIDGYWTIQNNGHAPDAPPKSFPYQTRPYQSHIDEELALLQTKFAQAQERGFKEGEEAELSIQFKFRKEQVPALRVVD</sequence>
<evidence type="ECO:0000313" key="3">
    <source>
        <dbReference type="EMBL" id="MEJ8474476.1"/>
    </source>
</evidence>